<dbReference type="SFLD" id="SFLDS00005">
    <property type="entry name" value="Isoprenoid_Synthase_Type_I"/>
    <property type="match status" value="1"/>
</dbReference>
<evidence type="ECO:0000256" key="1">
    <source>
        <dbReference type="ARBA" id="ARBA00001946"/>
    </source>
</evidence>
<dbReference type="SUPFAM" id="SSF48576">
    <property type="entry name" value="Terpenoid synthases"/>
    <property type="match status" value="1"/>
</dbReference>
<dbReference type="GO" id="GO:0010333">
    <property type="term" value="F:terpene synthase activity"/>
    <property type="evidence" value="ECO:0007669"/>
    <property type="project" value="InterPro"/>
</dbReference>
<dbReference type="GO" id="GO:0046872">
    <property type="term" value="F:metal ion binding"/>
    <property type="evidence" value="ECO:0007669"/>
    <property type="project" value="UniProtKB-KW"/>
</dbReference>
<keyword evidence="6" id="KW-1185">Reference proteome</keyword>
<dbReference type="EC" id="4.2.3.-" evidence="4"/>
<sequence>MTTILTTPISTTFPVPLPAPESPKAVDLVSQKLRGQTLRLPNLFGFYSQWPNEISPHYEQLKATIESKIDEWIDPCDELVRLKARKVNLPLFSAIWYPRSTLDRLETMSWYSMWLFLWDDVVEDTAIPSDSCTTELSRITYLHSHALEYVKFHLGLSDNETEPEPPTKYCTLFKHAGENLRRDCTERERQKFYETIKEYMTCVEVESRWVAEKELPRVDEYWAHRLGTSSVYTYCALGEYMSGGHLPESFFDTEEMGSMWYELNRHIVTMNDIVSLKKELGKSLHSLVPIIINETNADLDSAVASLLDILQVSGDNINKGAEKLLAMAGDDEELRERVEAYVVPFWTNMTGSYWWSLICDRYGVTKYLKRDGTLVVPL</sequence>
<dbReference type="PANTHER" id="PTHR35201:SF4">
    <property type="entry name" value="BETA-PINACENE SYNTHASE-RELATED"/>
    <property type="match status" value="1"/>
</dbReference>
<dbReference type="EMBL" id="JAULSV010000006">
    <property type="protein sequence ID" value="KAK0642148.1"/>
    <property type="molecule type" value="Genomic_DNA"/>
</dbReference>
<keyword evidence="4" id="KW-0479">Metal-binding</keyword>
<accession>A0AA39XXK9</accession>
<evidence type="ECO:0000313" key="5">
    <source>
        <dbReference type="EMBL" id="KAK0642148.1"/>
    </source>
</evidence>
<comment type="cofactor">
    <cofactor evidence="1 4">
        <name>Mg(2+)</name>
        <dbReference type="ChEBI" id="CHEBI:18420"/>
    </cofactor>
</comment>
<evidence type="ECO:0000256" key="2">
    <source>
        <dbReference type="ARBA" id="ARBA00006333"/>
    </source>
</evidence>
<gene>
    <name evidence="5" type="ORF">B0T16DRAFT_359179</name>
</gene>
<dbReference type="Gene3D" id="1.10.600.10">
    <property type="entry name" value="Farnesyl Diphosphate Synthase"/>
    <property type="match status" value="1"/>
</dbReference>
<dbReference type="PANTHER" id="PTHR35201">
    <property type="entry name" value="TERPENE SYNTHASE"/>
    <property type="match status" value="1"/>
</dbReference>
<dbReference type="InterPro" id="IPR034686">
    <property type="entry name" value="Terpene_cyclase-like_2"/>
</dbReference>
<organism evidence="5 6">
    <name type="scientific">Cercophora newfieldiana</name>
    <dbReference type="NCBI Taxonomy" id="92897"/>
    <lineage>
        <taxon>Eukaryota</taxon>
        <taxon>Fungi</taxon>
        <taxon>Dikarya</taxon>
        <taxon>Ascomycota</taxon>
        <taxon>Pezizomycotina</taxon>
        <taxon>Sordariomycetes</taxon>
        <taxon>Sordariomycetidae</taxon>
        <taxon>Sordariales</taxon>
        <taxon>Lasiosphaeriaceae</taxon>
        <taxon>Cercophora</taxon>
    </lineage>
</organism>
<keyword evidence="3 4" id="KW-0460">Magnesium</keyword>
<keyword evidence="4" id="KW-0456">Lyase</keyword>
<dbReference type="Pfam" id="PF19086">
    <property type="entry name" value="Terpene_syn_C_2"/>
    <property type="match status" value="1"/>
</dbReference>
<dbReference type="GO" id="GO:0008299">
    <property type="term" value="P:isoprenoid biosynthetic process"/>
    <property type="evidence" value="ECO:0007669"/>
    <property type="project" value="UniProtKB-ARBA"/>
</dbReference>
<dbReference type="SFLD" id="SFLDG01020">
    <property type="entry name" value="Terpene_Cyclase_Like_2"/>
    <property type="match status" value="1"/>
</dbReference>
<dbReference type="AlphaFoldDB" id="A0AA39XXK9"/>
<comment type="caution">
    <text evidence="5">The sequence shown here is derived from an EMBL/GenBank/DDBJ whole genome shotgun (WGS) entry which is preliminary data.</text>
</comment>
<dbReference type="Proteomes" id="UP001174936">
    <property type="component" value="Unassembled WGS sequence"/>
</dbReference>
<evidence type="ECO:0000313" key="6">
    <source>
        <dbReference type="Proteomes" id="UP001174936"/>
    </source>
</evidence>
<comment type="similarity">
    <text evidence="2 4">Belongs to the terpene synthase family.</text>
</comment>
<reference evidence="5" key="1">
    <citation type="submission" date="2023-06" db="EMBL/GenBank/DDBJ databases">
        <title>Genome-scale phylogeny and comparative genomics of the fungal order Sordariales.</title>
        <authorList>
            <consortium name="Lawrence Berkeley National Laboratory"/>
            <person name="Hensen N."/>
            <person name="Bonometti L."/>
            <person name="Westerberg I."/>
            <person name="Brannstrom I.O."/>
            <person name="Guillou S."/>
            <person name="Cros-Aarteil S."/>
            <person name="Calhoun S."/>
            <person name="Haridas S."/>
            <person name="Kuo A."/>
            <person name="Mondo S."/>
            <person name="Pangilinan J."/>
            <person name="Riley R."/>
            <person name="Labutti K."/>
            <person name="Andreopoulos B."/>
            <person name="Lipzen A."/>
            <person name="Chen C."/>
            <person name="Yanf M."/>
            <person name="Daum C."/>
            <person name="Ng V."/>
            <person name="Clum A."/>
            <person name="Steindorff A."/>
            <person name="Ohm R."/>
            <person name="Martin F."/>
            <person name="Silar P."/>
            <person name="Natvig D."/>
            <person name="Lalanne C."/>
            <person name="Gautier V."/>
            <person name="Ament-Velasquez S.L."/>
            <person name="Kruys A."/>
            <person name="Hutchinson M.I."/>
            <person name="Powell A.J."/>
            <person name="Barry K."/>
            <person name="Miller A.N."/>
            <person name="Grigoriev I.V."/>
            <person name="Debuchy R."/>
            <person name="Gladieux P."/>
            <person name="Thoren M.H."/>
            <person name="Johannesson H."/>
        </authorList>
    </citation>
    <scope>NUCLEOTIDE SEQUENCE</scope>
    <source>
        <strain evidence="5">SMH2532-1</strain>
    </source>
</reference>
<dbReference type="InterPro" id="IPR008949">
    <property type="entry name" value="Isoprenoid_synthase_dom_sf"/>
</dbReference>
<protein>
    <recommendedName>
        <fullName evidence="4">Terpene synthase</fullName>
        <ecNumber evidence="4">4.2.3.-</ecNumber>
    </recommendedName>
</protein>
<evidence type="ECO:0000256" key="4">
    <source>
        <dbReference type="RuleBase" id="RU366034"/>
    </source>
</evidence>
<name>A0AA39XXK9_9PEZI</name>
<proteinExistence type="inferred from homology"/>
<evidence type="ECO:0000256" key="3">
    <source>
        <dbReference type="ARBA" id="ARBA00022842"/>
    </source>
</evidence>